<keyword evidence="3" id="KW-0862">Zinc</keyword>
<protein>
    <recommendedName>
        <fullName evidence="6">FYVE-type domain-containing protein</fullName>
    </recommendedName>
</protein>
<keyword evidence="8" id="KW-1185">Reference proteome</keyword>
<keyword evidence="1" id="KW-0479">Metal-binding</keyword>
<evidence type="ECO:0000256" key="3">
    <source>
        <dbReference type="ARBA" id="ARBA00022833"/>
    </source>
</evidence>
<evidence type="ECO:0000256" key="1">
    <source>
        <dbReference type="ARBA" id="ARBA00022723"/>
    </source>
</evidence>
<dbReference type="InterPro" id="IPR000306">
    <property type="entry name" value="Znf_FYVE"/>
</dbReference>
<accession>A0A8S1ST18</accession>
<dbReference type="SMART" id="SM00064">
    <property type="entry name" value="FYVE"/>
    <property type="match status" value="1"/>
</dbReference>
<evidence type="ECO:0000256" key="2">
    <source>
        <dbReference type="ARBA" id="ARBA00022771"/>
    </source>
</evidence>
<keyword evidence="2 4" id="KW-0863">Zinc-finger</keyword>
<dbReference type="GO" id="GO:0008270">
    <property type="term" value="F:zinc ion binding"/>
    <property type="evidence" value="ECO:0007669"/>
    <property type="project" value="UniProtKB-KW"/>
</dbReference>
<reference evidence="7" key="1">
    <citation type="submission" date="2021-01" db="EMBL/GenBank/DDBJ databases">
        <authorList>
            <consortium name="Genoscope - CEA"/>
            <person name="William W."/>
        </authorList>
    </citation>
    <scope>NUCLEOTIDE SEQUENCE</scope>
</reference>
<dbReference type="OrthoDB" id="311871at2759"/>
<sequence length="289" mass="34960">MINKTSSFDQQSFNYGVTQENKLNDPRIKMKDDESEWLQGNECIVCDLNFSKCGKLHHCRVCGNPVCKTCSYKMINDKRSCDLCFKRIQLVDQEKLKKQQIKTKKEAIQELKNQISKQQQQNDLMKNQLIDLQKQLEIQQREHTQQEKSLEDQFEQKINMIRQQIENNKRQDQNITTERIQLEEIERDIIDLRNNIETKEFNIQNKRQFFKSQNKDLQKCQEDLLNLQLSLEQKKQEKLEQTEKEQIEQTEKELKKKHENRMKEQSEEYEKQITEQTKQQKHKENCIIY</sequence>
<organism evidence="7 8">
    <name type="scientific">Paramecium pentaurelia</name>
    <dbReference type="NCBI Taxonomy" id="43138"/>
    <lineage>
        <taxon>Eukaryota</taxon>
        <taxon>Sar</taxon>
        <taxon>Alveolata</taxon>
        <taxon>Ciliophora</taxon>
        <taxon>Intramacronucleata</taxon>
        <taxon>Oligohymenophorea</taxon>
        <taxon>Peniculida</taxon>
        <taxon>Parameciidae</taxon>
        <taxon>Paramecium</taxon>
    </lineage>
</organism>
<gene>
    <name evidence="7" type="ORF">PPENT_87.1.T0110221</name>
</gene>
<evidence type="ECO:0000259" key="6">
    <source>
        <dbReference type="PROSITE" id="PS50178"/>
    </source>
</evidence>
<dbReference type="EMBL" id="CAJJDO010000011">
    <property type="protein sequence ID" value="CAD8142556.1"/>
    <property type="molecule type" value="Genomic_DNA"/>
</dbReference>
<dbReference type="PROSITE" id="PS50178">
    <property type="entry name" value="ZF_FYVE"/>
    <property type="match status" value="1"/>
</dbReference>
<evidence type="ECO:0000313" key="7">
    <source>
        <dbReference type="EMBL" id="CAD8142556.1"/>
    </source>
</evidence>
<name>A0A8S1ST18_9CILI</name>
<evidence type="ECO:0000313" key="8">
    <source>
        <dbReference type="Proteomes" id="UP000689195"/>
    </source>
</evidence>
<evidence type="ECO:0000256" key="4">
    <source>
        <dbReference type="PROSITE-ProRule" id="PRU00091"/>
    </source>
</evidence>
<feature type="compositionally biased region" description="Basic and acidic residues" evidence="5">
    <location>
        <begin position="238"/>
        <end position="273"/>
    </location>
</feature>
<feature type="region of interest" description="Disordered" evidence="5">
    <location>
        <begin position="238"/>
        <end position="276"/>
    </location>
</feature>
<dbReference type="Proteomes" id="UP000689195">
    <property type="component" value="Unassembled WGS sequence"/>
</dbReference>
<comment type="caution">
    <text evidence="7">The sequence shown here is derived from an EMBL/GenBank/DDBJ whole genome shotgun (WGS) entry which is preliminary data.</text>
</comment>
<evidence type="ECO:0000256" key="5">
    <source>
        <dbReference type="SAM" id="MobiDB-lite"/>
    </source>
</evidence>
<proteinExistence type="predicted"/>
<dbReference type="Pfam" id="PF01363">
    <property type="entry name" value="FYVE"/>
    <property type="match status" value="1"/>
</dbReference>
<dbReference type="InterPro" id="IPR017455">
    <property type="entry name" value="Znf_FYVE-rel"/>
</dbReference>
<dbReference type="AlphaFoldDB" id="A0A8S1ST18"/>
<feature type="domain" description="FYVE-type" evidence="6">
    <location>
        <begin position="37"/>
        <end position="89"/>
    </location>
</feature>